<evidence type="ECO:0000313" key="4">
    <source>
        <dbReference type="EMBL" id="CAI4213785.1"/>
    </source>
</evidence>
<dbReference type="InterPro" id="IPR025122">
    <property type="entry name" value="DUF4048"/>
</dbReference>
<dbReference type="AlphaFoldDB" id="A0A9P1H1Q3"/>
<name>A0A9P1H1Q3_9PEZI</name>
<sequence length="626" mass="67847">MTILPRVCIVTLLHDHKKILKSYRPIQLSERNDPYLDEILTPVNLTPPHRLRGLPPPPTEWRAKSVFEPALPRPPDATIPIRSRFFVAGQHKPLWERGERADGLYPRAVPGQHHLRPNRTESPNHSNNDNVYATPEFPRPSTASSVTDPMGPPSVDEVLTRSSRSTSSASRNTNRLSITLPIALPTSDPSRPLPSSAAASSVAPSVPGTPARQIPTAPPTPSDANEFIIAIAAQERRVMELREDLKTAEEELKRLKRQWTMHEACKSRARSVELDRRKLLLQTQQQQQSTPGSGGSGIVGERKRVFQGRHARTLSLLSPTKPASDTFSVLDDADVCKSPDPQSLHQPSYSHHAGAAATGANLHGNAGAMSQIVEDFKLGFKTFYEDIRQITVGDEPVNGVAGATRTAGGADLPGRPAGHHHASAHANGGGNRGYADDQDTIRPSTTSGRPRLAAAFDYPANDAAALETPSKPKASRASAGLAAARDSNARARNKHFSWTPLSFDGIDGEAWLNFDSPSSTGKSTRWSGSTMSGEENAEQPSTPAKVVEEIESPLTKKRLEELTAQVVNRLSPSNIKRTATDYLNQWEQTLGEAVLENHAKTMPPGTASVATTTASEPKDDKENLLL</sequence>
<feature type="region of interest" description="Disordered" evidence="2">
    <location>
        <begin position="464"/>
        <end position="491"/>
    </location>
</feature>
<dbReference type="Pfam" id="PF13257">
    <property type="entry name" value="DUF4048"/>
    <property type="match status" value="1"/>
</dbReference>
<dbReference type="EMBL" id="CALLCH030000009">
    <property type="protein sequence ID" value="CAI4213785.1"/>
    <property type="molecule type" value="Genomic_DNA"/>
</dbReference>
<accession>A0A9P1H1Q3</accession>
<feature type="domain" description="DUF4048" evidence="3">
    <location>
        <begin position="371"/>
        <end position="524"/>
    </location>
</feature>
<feature type="compositionally biased region" description="Low complexity" evidence="2">
    <location>
        <begin position="404"/>
        <end position="416"/>
    </location>
</feature>
<feature type="compositionally biased region" description="Polar residues" evidence="2">
    <location>
        <begin position="120"/>
        <end position="131"/>
    </location>
</feature>
<keyword evidence="1" id="KW-0175">Coiled coil</keyword>
<feature type="compositionally biased region" description="Low complexity" evidence="2">
    <location>
        <begin position="189"/>
        <end position="211"/>
    </location>
</feature>
<gene>
    <name evidence="4" type="ORF">PPNO1_LOCUS3530</name>
</gene>
<evidence type="ECO:0000313" key="5">
    <source>
        <dbReference type="Proteomes" id="UP000838763"/>
    </source>
</evidence>
<feature type="coiled-coil region" evidence="1">
    <location>
        <begin position="231"/>
        <end position="258"/>
    </location>
</feature>
<dbReference type="Proteomes" id="UP000838763">
    <property type="component" value="Unassembled WGS sequence"/>
</dbReference>
<proteinExistence type="predicted"/>
<feature type="region of interest" description="Disordered" evidence="2">
    <location>
        <begin position="516"/>
        <end position="544"/>
    </location>
</feature>
<keyword evidence="5" id="KW-1185">Reference proteome</keyword>
<organism evidence="4 5">
    <name type="scientific">Parascedosporium putredinis</name>
    <dbReference type="NCBI Taxonomy" id="1442378"/>
    <lineage>
        <taxon>Eukaryota</taxon>
        <taxon>Fungi</taxon>
        <taxon>Dikarya</taxon>
        <taxon>Ascomycota</taxon>
        <taxon>Pezizomycotina</taxon>
        <taxon>Sordariomycetes</taxon>
        <taxon>Hypocreomycetidae</taxon>
        <taxon>Microascales</taxon>
        <taxon>Microascaceae</taxon>
        <taxon>Parascedosporium</taxon>
    </lineage>
</organism>
<protein>
    <recommendedName>
        <fullName evidence="3">DUF4048 domain-containing protein</fullName>
    </recommendedName>
</protein>
<feature type="compositionally biased region" description="Polar residues" evidence="2">
    <location>
        <begin position="516"/>
        <end position="542"/>
    </location>
</feature>
<evidence type="ECO:0000259" key="3">
    <source>
        <dbReference type="Pfam" id="PF13257"/>
    </source>
</evidence>
<feature type="region of interest" description="Disordered" evidence="2">
    <location>
        <begin position="105"/>
        <end position="223"/>
    </location>
</feature>
<feature type="region of interest" description="Disordered" evidence="2">
    <location>
        <begin position="404"/>
        <end position="449"/>
    </location>
</feature>
<feature type="compositionally biased region" description="Low complexity" evidence="2">
    <location>
        <begin position="160"/>
        <end position="177"/>
    </location>
</feature>
<reference evidence="4" key="1">
    <citation type="submission" date="2022-11" db="EMBL/GenBank/DDBJ databases">
        <authorList>
            <person name="Scott C."/>
            <person name="Bruce N."/>
        </authorList>
    </citation>
    <scope>NUCLEOTIDE SEQUENCE</scope>
</reference>
<evidence type="ECO:0000256" key="2">
    <source>
        <dbReference type="SAM" id="MobiDB-lite"/>
    </source>
</evidence>
<dbReference type="OrthoDB" id="4097086at2759"/>
<feature type="compositionally biased region" description="Low complexity" evidence="2">
    <location>
        <begin position="475"/>
        <end position="486"/>
    </location>
</feature>
<feature type="region of interest" description="Disordered" evidence="2">
    <location>
        <begin position="596"/>
        <end position="626"/>
    </location>
</feature>
<evidence type="ECO:0000256" key="1">
    <source>
        <dbReference type="SAM" id="Coils"/>
    </source>
</evidence>
<feature type="compositionally biased region" description="Basic and acidic residues" evidence="2">
    <location>
        <begin position="616"/>
        <end position="626"/>
    </location>
</feature>
<comment type="caution">
    <text evidence="4">The sequence shown here is derived from an EMBL/GenBank/DDBJ whole genome shotgun (WGS) entry which is preliminary data.</text>
</comment>